<dbReference type="EMBL" id="JACDXX010000012">
    <property type="protein sequence ID" value="MCB5411088.1"/>
    <property type="molecule type" value="Genomic_DNA"/>
</dbReference>
<organism evidence="2 3">
    <name type="scientific">Pseudogemmobacter faecipullorum</name>
    <dbReference type="NCBI Taxonomy" id="2755041"/>
    <lineage>
        <taxon>Bacteria</taxon>
        <taxon>Pseudomonadati</taxon>
        <taxon>Pseudomonadota</taxon>
        <taxon>Alphaproteobacteria</taxon>
        <taxon>Rhodobacterales</taxon>
        <taxon>Paracoccaceae</taxon>
        <taxon>Pseudogemmobacter</taxon>
    </lineage>
</organism>
<dbReference type="RefSeq" id="WP_226936535.1">
    <property type="nucleotide sequence ID" value="NZ_JACDXX010000012.1"/>
</dbReference>
<gene>
    <name evidence="2" type="ORF">H0485_13895</name>
</gene>
<dbReference type="Proteomes" id="UP001198571">
    <property type="component" value="Unassembled WGS sequence"/>
</dbReference>
<keyword evidence="1" id="KW-0812">Transmembrane</keyword>
<evidence type="ECO:0000256" key="1">
    <source>
        <dbReference type="SAM" id="Phobius"/>
    </source>
</evidence>
<keyword evidence="3" id="KW-1185">Reference proteome</keyword>
<evidence type="ECO:0000313" key="3">
    <source>
        <dbReference type="Proteomes" id="UP001198571"/>
    </source>
</evidence>
<feature type="transmembrane region" description="Helical" evidence="1">
    <location>
        <begin position="67"/>
        <end position="89"/>
    </location>
</feature>
<reference evidence="2 3" key="1">
    <citation type="submission" date="2020-07" db="EMBL/GenBank/DDBJ databases">
        <title>Pseudogemmobacter sp. nov., isolated from poultry manure in Taiwan.</title>
        <authorList>
            <person name="Lin S.-Y."/>
            <person name="Tang Y.-S."/>
            <person name="Young C.-C."/>
        </authorList>
    </citation>
    <scope>NUCLEOTIDE SEQUENCE [LARGE SCALE GENOMIC DNA]</scope>
    <source>
        <strain evidence="2 3">CC-YST710</strain>
    </source>
</reference>
<protein>
    <submittedName>
        <fullName evidence="2">Uncharacterized protein</fullName>
    </submittedName>
</protein>
<keyword evidence="1" id="KW-1133">Transmembrane helix</keyword>
<name>A0ABS8CPH0_9RHOB</name>
<evidence type="ECO:0000313" key="2">
    <source>
        <dbReference type="EMBL" id="MCB5411088.1"/>
    </source>
</evidence>
<proteinExistence type="predicted"/>
<accession>A0ABS8CPH0</accession>
<sequence>MTFGQLIISQLSDPFRIALLIALIWTMMRTRRETGMVIPLLAGVVFVAALIPSTTSAASLAPFFDQFLAGLLANAMLTALLLGLWQLILRLRSRG</sequence>
<comment type="caution">
    <text evidence="2">The sequence shown here is derived from an EMBL/GenBank/DDBJ whole genome shotgun (WGS) entry which is preliminary data.</text>
</comment>
<keyword evidence="1" id="KW-0472">Membrane</keyword>
<feature type="transmembrane region" description="Helical" evidence="1">
    <location>
        <begin position="37"/>
        <end position="61"/>
    </location>
</feature>